<keyword evidence="4" id="KW-1185">Reference proteome</keyword>
<comment type="caution">
    <text evidence="3">The sequence shown here is derived from an EMBL/GenBank/DDBJ whole genome shotgun (WGS) entry which is preliminary data.</text>
</comment>
<proteinExistence type="predicted"/>
<protein>
    <submittedName>
        <fullName evidence="3">Uncharacterized protein</fullName>
    </submittedName>
</protein>
<reference evidence="3" key="1">
    <citation type="journal article" date="2020" name="Fungal Divers.">
        <title>Resolving the Mortierellaceae phylogeny through synthesis of multi-gene phylogenetics and phylogenomics.</title>
        <authorList>
            <person name="Vandepol N."/>
            <person name="Liber J."/>
            <person name="Desiro A."/>
            <person name="Na H."/>
            <person name="Kennedy M."/>
            <person name="Barry K."/>
            <person name="Grigoriev I.V."/>
            <person name="Miller A.N."/>
            <person name="O'Donnell K."/>
            <person name="Stajich J.E."/>
            <person name="Bonito G."/>
        </authorList>
    </citation>
    <scope>NUCLEOTIDE SEQUENCE</scope>
    <source>
        <strain evidence="3">REB-010B</strain>
    </source>
</reference>
<evidence type="ECO:0000256" key="2">
    <source>
        <dbReference type="SAM" id="Phobius"/>
    </source>
</evidence>
<feature type="transmembrane region" description="Helical" evidence="2">
    <location>
        <begin position="276"/>
        <end position="294"/>
    </location>
</feature>
<keyword evidence="2" id="KW-1133">Transmembrane helix</keyword>
<organism evidence="3 4">
    <name type="scientific">Dissophora globulifera</name>
    <dbReference type="NCBI Taxonomy" id="979702"/>
    <lineage>
        <taxon>Eukaryota</taxon>
        <taxon>Fungi</taxon>
        <taxon>Fungi incertae sedis</taxon>
        <taxon>Mucoromycota</taxon>
        <taxon>Mortierellomycotina</taxon>
        <taxon>Mortierellomycetes</taxon>
        <taxon>Mortierellales</taxon>
        <taxon>Mortierellaceae</taxon>
        <taxon>Dissophora</taxon>
    </lineage>
</organism>
<feature type="transmembrane region" description="Helical" evidence="2">
    <location>
        <begin position="180"/>
        <end position="202"/>
    </location>
</feature>
<feature type="transmembrane region" description="Helical" evidence="2">
    <location>
        <begin position="376"/>
        <end position="395"/>
    </location>
</feature>
<dbReference type="EMBL" id="JAAAIP010000062">
    <property type="protein sequence ID" value="KAG0327205.1"/>
    <property type="molecule type" value="Genomic_DNA"/>
</dbReference>
<evidence type="ECO:0000256" key="1">
    <source>
        <dbReference type="SAM" id="MobiDB-lite"/>
    </source>
</evidence>
<feature type="transmembrane region" description="Helical" evidence="2">
    <location>
        <begin position="214"/>
        <end position="232"/>
    </location>
</feature>
<gene>
    <name evidence="3" type="ORF">BGZ99_008186</name>
</gene>
<name>A0A9P6RVZ1_9FUNG</name>
<keyword evidence="2" id="KW-0472">Membrane</keyword>
<feature type="region of interest" description="Disordered" evidence="1">
    <location>
        <begin position="28"/>
        <end position="48"/>
    </location>
</feature>
<keyword evidence="2" id="KW-0812">Transmembrane</keyword>
<dbReference type="AlphaFoldDB" id="A0A9P6RVZ1"/>
<evidence type="ECO:0000313" key="4">
    <source>
        <dbReference type="Proteomes" id="UP000738325"/>
    </source>
</evidence>
<sequence>MPISRPTSPASTISSTVAVLTPPQSPTSFSLKLSGSGPGSPTLHSSGLSTDSSTVIALGSPVALPSSTNPSSPSLRLLLTQPVTRTVLVLTAVHSLIALGGRFPDHCTAPSNVLYAGEYAALLASPFVVPLTPAHLESAQQALGTSILLAASNMISLALFEERLTAIFHGNGSRIFRNLFLTILVLVLGLRQLLGFIFSRALGWQLPQLFFSDSMYECNLGLAPFLFALLVVQAPFSESTASSSSTDSKSPFWSIRRIHLQVILCLFNVIPKTIVWWASSGLAVGFFVALTISYQRRMGRWGGKVKTSAFERQRWEDSDPAVIISGEEEKSIALIKEMDLNLLPQDMDIAANKGYYNDISATGPTSIKERGLSFTLWKAMTFILPLIMLLLAALIGCNQLHTYRADVPNSALNALVEPQTPFLLTLILMTAPRKNGVSYIKQTLTSYLDNFPDEAVDPLYSRIQVVVYTHFTDFAAYDEAKAYFDTIPKARKHVKWVREDGSEKNQRKHLISAIRKIGTVEDTVYLGIMEDDFKFCPGGWQQMLNTVFEANQQVPDHCGAFVATGGSGLIFKRSVALTSTFILENDVAALERGEAVSPPDISLQNCMLGKHDYCASCAGTMVISKTLLQGHLGYNTSTSGEGYHSSQFQCGWRHPFNGSPAVHVV</sequence>
<evidence type="ECO:0000313" key="3">
    <source>
        <dbReference type="EMBL" id="KAG0327205.1"/>
    </source>
</evidence>
<dbReference type="OrthoDB" id="3339358at2759"/>
<accession>A0A9P6RVZ1</accession>
<dbReference type="Proteomes" id="UP000738325">
    <property type="component" value="Unassembled WGS sequence"/>
</dbReference>